<organism evidence="1 2">
    <name type="scientific">Scleroderma citrinum Foug A</name>
    <dbReference type="NCBI Taxonomy" id="1036808"/>
    <lineage>
        <taxon>Eukaryota</taxon>
        <taxon>Fungi</taxon>
        <taxon>Dikarya</taxon>
        <taxon>Basidiomycota</taxon>
        <taxon>Agaricomycotina</taxon>
        <taxon>Agaricomycetes</taxon>
        <taxon>Agaricomycetidae</taxon>
        <taxon>Boletales</taxon>
        <taxon>Sclerodermatineae</taxon>
        <taxon>Sclerodermataceae</taxon>
        <taxon>Scleroderma</taxon>
    </lineage>
</organism>
<evidence type="ECO:0000313" key="2">
    <source>
        <dbReference type="Proteomes" id="UP000053989"/>
    </source>
</evidence>
<name>A0A0C3DN29_9AGAM</name>
<protein>
    <recommendedName>
        <fullName evidence="3">Cytochrome P450</fullName>
    </recommendedName>
</protein>
<sequence length="108" mass="12226">MNDSVIFAGCFTLTHCVAYVPNTWRTQVIRNGLPLPPRLQGLPSIGNLFNPTSEKPRLSYEEWGRHYGGLVYSGQLDQKFIIINDERVSNELLAKVVHLLRSPACMVR</sequence>
<reference evidence="2" key="2">
    <citation type="submission" date="2015-01" db="EMBL/GenBank/DDBJ databases">
        <title>Evolutionary Origins and Diversification of the Mycorrhizal Mutualists.</title>
        <authorList>
            <consortium name="DOE Joint Genome Institute"/>
            <consortium name="Mycorrhizal Genomics Consortium"/>
            <person name="Kohler A."/>
            <person name="Kuo A."/>
            <person name="Nagy L.G."/>
            <person name="Floudas D."/>
            <person name="Copeland A."/>
            <person name="Barry K.W."/>
            <person name="Cichocki N."/>
            <person name="Veneault-Fourrey C."/>
            <person name="LaButti K."/>
            <person name="Lindquist E.A."/>
            <person name="Lipzen A."/>
            <person name="Lundell T."/>
            <person name="Morin E."/>
            <person name="Murat C."/>
            <person name="Riley R."/>
            <person name="Ohm R."/>
            <person name="Sun H."/>
            <person name="Tunlid A."/>
            <person name="Henrissat B."/>
            <person name="Grigoriev I.V."/>
            <person name="Hibbett D.S."/>
            <person name="Martin F."/>
        </authorList>
    </citation>
    <scope>NUCLEOTIDE SEQUENCE [LARGE SCALE GENOMIC DNA]</scope>
    <source>
        <strain evidence="2">Foug A</strain>
    </source>
</reference>
<dbReference type="GO" id="GO:0020037">
    <property type="term" value="F:heme binding"/>
    <property type="evidence" value="ECO:0007669"/>
    <property type="project" value="InterPro"/>
</dbReference>
<dbReference type="InParanoid" id="A0A0C3DN29"/>
<evidence type="ECO:0000313" key="1">
    <source>
        <dbReference type="EMBL" id="KIM57446.1"/>
    </source>
</evidence>
<dbReference type="Gene3D" id="1.10.630.10">
    <property type="entry name" value="Cytochrome P450"/>
    <property type="match status" value="1"/>
</dbReference>
<dbReference type="HOGENOM" id="CLU_2198568_0_0_1"/>
<dbReference type="InterPro" id="IPR036396">
    <property type="entry name" value="Cyt_P450_sf"/>
</dbReference>
<proteinExistence type="predicted"/>
<reference evidence="1 2" key="1">
    <citation type="submission" date="2014-04" db="EMBL/GenBank/DDBJ databases">
        <authorList>
            <consortium name="DOE Joint Genome Institute"/>
            <person name="Kuo A."/>
            <person name="Kohler A."/>
            <person name="Nagy L.G."/>
            <person name="Floudas D."/>
            <person name="Copeland A."/>
            <person name="Barry K.W."/>
            <person name="Cichocki N."/>
            <person name="Veneault-Fourrey C."/>
            <person name="LaButti K."/>
            <person name="Lindquist E.A."/>
            <person name="Lipzen A."/>
            <person name="Lundell T."/>
            <person name="Morin E."/>
            <person name="Murat C."/>
            <person name="Sun H."/>
            <person name="Tunlid A."/>
            <person name="Henrissat B."/>
            <person name="Grigoriev I.V."/>
            <person name="Hibbett D.S."/>
            <person name="Martin F."/>
            <person name="Nordberg H.P."/>
            <person name="Cantor M.N."/>
            <person name="Hua S.X."/>
        </authorList>
    </citation>
    <scope>NUCLEOTIDE SEQUENCE [LARGE SCALE GENOMIC DNA]</scope>
    <source>
        <strain evidence="1 2">Foug A</strain>
    </source>
</reference>
<dbReference type="EMBL" id="KN822101">
    <property type="protein sequence ID" value="KIM57446.1"/>
    <property type="molecule type" value="Genomic_DNA"/>
</dbReference>
<dbReference type="AlphaFoldDB" id="A0A0C3DN29"/>
<gene>
    <name evidence="1" type="ORF">SCLCIDRAFT_1219504</name>
</gene>
<accession>A0A0C3DN29</accession>
<dbReference type="GO" id="GO:0005506">
    <property type="term" value="F:iron ion binding"/>
    <property type="evidence" value="ECO:0007669"/>
    <property type="project" value="InterPro"/>
</dbReference>
<dbReference type="GO" id="GO:0004497">
    <property type="term" value="F:monooxygenase activity"/>
    <property type="evidence" value="ECO:0007669"/>
    <property type="project" value="InterPro"/>
</dbReference>
<evidence type="ECO:0008006" key="3">
    <source>
        <dbReference type="Google" id="ProtNLM"/>
    </source>
</evidence>
<dbReference type="STRING" id="1036808.A0A0C3DN29"/>
<dbReference type="Proteomes" id="UP000053989">
    <property type="component" value="Unassembled WGS sequence"/>
</dbReference>
<dbReference type="GO" id="GO:0016705">
    <property type="term" value="F:oxidoreductase activity, acting on paired donors, with incorporation or reduction of molecular oxygen"/>
    <property type="evidence" value="ECO:0007669"/>
    <property type="project" value="InterPro"/>
</dbReference>
<keyword evidence="2" id="KW-1185">Reference proteome</keyword>
<dbReference type="OrthoDB" id="2692099at2759"/>